<gene>
    <name evidence="1" type="primary">cfaE</name>
    <name evidence="1" type="ORF">ERS008472_00224</name>
</gene>
<accession>A0A0T9NCX4</accession>
<dbReference type="InterPro" id="IPR010888">
    <property type="entry name" value="CblD"/>
</dbReference>
<dbReference type="AlphaFoldDB" id="A0A0T9NCX4"/>
<dbReference type="Proteomes" id="UP000041882">
    <property type="component" value="Unassembled WGS sequence"/>
</dbReference>
<proteinExistence type="predicted"/>
<sequence>MGAKYLSVPVERQCPTVPVWHDENHLVVPYQIPLIFTETTTNKQILLHIYTLKTHAPSEAVVERRPYIAYLFQSANEARFTAYIPANEMAKLPTAGVWKAELRMALMQWVNTKLFDWRATITLRVTDYGNQQIYLPQFGNSAPQVDLGLQLTTPGSVARPSTMKGSKALDMCLYDGNDGASNRISLLLQDEGGPASGRGQGMFSVYRTGADKTNQRNRLDYSVSIINPTTNRPQPVTNGSELIWTGTNRGPLRRVVLPGQLNSVLCVPAPIELVTPEFNLASKASGRYSGRLRIIYTPTTQ</sequence>
<keyword evidence="2" id="KW-1185">Reference proteome</keyword>
<dbReference type="RefSeq" id="WP_319802875.1">
    <property type="nucleotide sequence ID" value="NZ_CQAW01000001.1"/>
</dbReference>
<dbReference type="EMBL" id="CQAW01000001">
    <property type="protein sequence ID" value="CNG99988.1"/>
    <property type="molecule type" value="Genomic_DNA"/>
</dbReference>
<dbReference type="Pfam" id="PF07434">
    <property type="entry name" value="CblD"/>
    <property type="match status" value="1"/>
</dbReference>
<protein>
    <submittedName>
        <fullName evidence="1">Colonization factor antigen I subunit E</fullName>
    </submittedName>
</protein>
<evidence type="ECO:0000313" key="1">
    <source>
        <dbReference type="EMBL" id="CNG99988.1"/>
    </source>
</evidence>
<dbReference type="Gene3D" id="2.60.40.2520">
    <property type="entry name" value="CFA/I fimbrial subunit E, adhesin domain"/>
    <property type="match status" value="1"/>
</dbReference>
<dbReference type="Gene3D" id="2.60.40.2040">
    <property type="entry name" value="CFA/I fimbrial subunit E, pilin domain"/>
    <property type="match status" value="1"/>
</dbReference>
<evidence type="ECO:0000313" key="2">
    <source>
        <dbReference type="Proteomes" id="UP000041882"/>
    </source>
</evidence>
<reference evidence="2" key="1">
    <citation type="submission" date="2015-03" db="EMBL/GenBank/DDBJ databases">
        <authorList>
            <consortium name="Pathogen Informatics"/>
            <person name="Murphy D."/>
        </authorList>
    </citation>
    <scope>NUCLEOTIDE SEQUENCE [LARGE SCALE GENOMIC DNA]</scope>
    <source>
        <strain evidence="2">IP6945</strain>
    </source>
</reference>
<organism evidence="1 2">
    <name type="scientific">Yersinia thracica</name>
    <dbReference type="NCBI Taxonomy" id="2890319"/>
    <lineage>
        <taxon>Bacteria</taxon>
        <taxon>Pseudomonadati</taxon>
        <taxon>Pseudomonadota</taxon>
        <taxon>Gammaproteobacteria</taxon>
        <taxon>Enterobacterales</taxon>
        <taxon>Yersiniaceae</taxon>
        <taxon>Yersinia</taxon>
    </lineage>
</organism>
<dbReference type="InterPro" id="IPR043037">
    <property type="entry name" value="CfaE_adhesin"/>
</dbReference>
<name>A0A0T9NCX4_9GAMM</name>